<dbReference type="InterPro" id="IPR047859">
    <property type="entry name" value="Ribosomal_bL17_CS"/>
</dbReference>
<evidence type="ECO:0000256" key="5">
    <source>
        <dbReference type="RuleBase" id="RU000660"/>
    </source>
</evidence>
<comment type="caution">
    <text evidence="6">The sequence shown here is derived from an EMBL/GenBank/DDBJ whole genome shotgun (WGS) entry which is preliminary data.</text>
</comment>
<sequence>MRHQCRVPLLGRPADQRKAMLRSLTTQLIRHGRLTTTRARAKALRDQAERMVTLAKDGSLAARRRALGYLYDKRLVHALFDRAAERYGDRNGGYTRRRGDNAEMAIIELV</sequence>
<evidence type="ECO:0000313" key="6">
    <source>
        <dbReference type="EMBL" id="TGH28103.1"/>
    </source>
</evidence>
<dbReference type="EMBL" id="SRMN01000002">
    <property type="protein sequence ID" value="TGH28103.1"/>
    <property type="molecule type" value="Genomic_DNA"/>
</dbReference>
<dbReference type="InterPro" id="IPR000456">
    <property type="entry name" value="Ribosomal_bL17"/>
</dbReference>
<evidence type="ECO:0000256" key="3">
    <source>
        <dbReference type="ARBA" id="ARBA00023274"/>
    </source>
</evidence>
<evidence type="ECO:0000256" key="2">
    <source>
        <dbReference type="ARBA" id="ARBA00022980"/>
    </source>
</evidence>
<evidence type="ECO:0000256" key="1">
    <source>
        <dbReference type="ARBA" id="ARBA00008777"/>
    </source>
</evidence>
<accession>A0A524RVT4</accession>
<evidence type="ECO:0000256" key="4">
    <source>
        <dbReference type="HAMAP-Rule" id="MF_01368"/>
    </source>
</evidence>
<dbReference type="GO" id="GO:0006412">
    <property type="term" value="P:translation"/>
    <property type="evidence" value="ECO:0007669"/>
    <property type="project" value="UniProtKB-UniRule"/>
</dbReference>
<dbReference type="Gene3D" id="3.90.1030.10">
    <property type="entry name" value="Ribosomal protein L17"/>
    <property type="match status" value="1"/>
</dbReference>
<dbReference type="HAMAP" id="MF_01368">
    <property type="entry name" value="Ribosomal_bL17"/>
    <property type="match status" value="1"/>
</dbReference>
<comment type="subunit">
    <text evidence="4">Part of the 50S ribosomal subunit. Contacts protein L32.</text>
</comment>
<evidence type="ECO:0000313" key="7">
    <source>
        <dbReference type="Proteomes" id="UP000315454"/>
    </source>
</evidence>
<protein>
    <recommendedName>
        <fullName evidence="4">Large ribosomal subunit protein bL17</fullName>
    </recommendedName>
</protein>
<dbReference type="Proteomes" id="UP000315454">
    <property type="component" value="Unassembled WGS sequence"/>
</dbReference>
<dbReference type="AlphaFoldDB" id="A0A524RVT4"/>
<gene>
    <name evidence="4" type="primary">rplQ</name>
    <name evidence="4" type="synonym">rpl17</name>
    <name evidence="6" type="ORF">ERJ68_00170</name>
</gene>
<dbReference type="InterPro" id="IPR036373">
    <property type="entry name" value="Ribosomal_bL17_sf"/>
</dbReference>
<dbReference type="PROSITE" id="PS01167">
    <property type="entry name" value="RIBOSOMAL_L17"/>
    <property type="match status" value="1"/>
</dbReference>
<name>A0A524RVT4_9CHRO</name>
<keyword evidence="3 4" id="KW-0687">Ribonucleoprotein</keyword>
<dbReference type="PANTHER" id="PTHR14413:SF16">
    <property type="entry name" value="LARGE RIBOSOMAL SUBUNIT PROTEIN BL17M"/>
    <property type="match status" value="1"/>
</dbReference>
<organism evidence="6 7">
    <name type="scientific">Aphanocapsa feldmannii 277cI</name>
    <dbReference type="NCBI Taxonomy" id="2507554"/>
    <lineage>
        <taxon>Bacteria</taxon>
        <taxon>Bacillati</taxon>
        <taxon>Cyanobacteriota</taxon>
        <taxon>Cyanophyceae</taxon>
        <taxon>Oscillatoriophycideae</taxon>
        <taxon>Chroococcales</taxon>
        <taxon>Microcystaceae</taxon>
        <taxon>Aphanocapsa</taxon>
    </lineage>
</organism>
<dbReference type="Pfam" id="PF01196">
    <property type="entry name" value="Ribosomal_L17"/>
    <property type="match status" value="1"/>
</dbReference>
<dbReference type="PANTHER" id="PTHR14413">
    <property type="entry name" value="RIBOSOMAL PROTEIN L17"/>
    <property type="match status" value="1"/>
</dbReference>
<dbReference type="GO" id="GO:0003735">
    <property type="term" value="F:structural constituent of ribosome"/>
    <property type="evidence" value="ECO:0007669"/>
    <property type="project" value="InterPro"/>
</dbReference>
<dbReference type="NCBIfam" id="TIGR00059">
    <property type="entry name" value="L17"/>
    <property type="match status" value="1"/>
</dbReference>
<reference evidence="6 7" key="1">
    <citation type="journal article" date="2019" name="mSystems">
        <title>Life at home and on the roam: Genomic adaptions reflect the dual lifestyle of an intracellular, facultative symbiont.</title>
        <authorList>
            <person name="Burgsdorf I."/>
        </authorList>
    </citation>
    <scope>NUCLEOTIDE SEQUENCE [LARGE SCALE GENOMIC DNA]</scope>
    <source>
        <strain evidence="6">277cI</strain>
    </source>
</reference>
<comment type="similarity">
    <text evidence="1 4 5">Belongs to the bacterial ribosomal protein bL17 family.</text>
</comment>
<dbReference type="SUPFAM" id="SSF64263">
    <property type="entry name" value="Prokaryotic ribosomal protein L17"/>
    <property type="match status" value="1"/>
</dbReference>
<dbReference type="GO" id="GO:0022625">
    <property type="term" value="C:cytosolic large ribosomal subunit"/>
    <property type="evidence" value="ECO:0007669"/>
    <property type="project" value="TreeGrafter"/>
</dbReference>
<keyword evidence="2 4" id="KW-0689">Ribosomal protein</keyword>
<proteinExistence type="inferred from homology"/>